<keyword evidence="1" id="KW-0472">Membrane</keyword>
<proteinExistence type="predicted"/>
<evidence type="ECO:0000256" key="1">
    <source>
        <dbReference type="SAM" id="Phobius"/>
    </source>
</evidence>
<dbReference type="EMBL" id="JACHHV010000004">
    <property type="protein sequence ID" value="MBB5887535.1"/>
    <property type="molecule type" value="Genomic_DNA"/>
</dbReference>
<evidence type="ECO:0000313" key="3">
    <source>
        <dbReference type="Proteomes" id="UP000562464"/>
    </source>
</evidence>
<dbReference type="Proteomes" id="UP000562464">
    <property type="component" value="Unassembled WGS sequence"/>
</dbReference>
<accession>A0A841C525</accession>
<keyword evidence="3" id="KW-1185">Reference proteome</keyword>
<dbReference type="Pfam" id="PF13268">
    <property type="entry name" value="DUF4059"/>
    <property type="match status" value="1"/>
</dbReference>
<keyword evidence="1" id="KW-1133">Transmembrane helix</keyword>
<comment type="caution">
    <text evidence="2">The sequence shown here is derived from an EMBL/GenBank/DDBJ whole genome shotgun (WGS) entry which is preliminary data.</text>
</comment>
<dbReference type="AlphaFoldDB" id="A0A841C525"/>
<name>A0A841C525_9LACT</name>
<dbReference type="InterPro" id="IPR025134">
    <property type="entry name" value="DUF4059"/>
</dbReference>
<sequence length="77" mass="8723">MIALVLQFYIPAFVATFILALISSVIYTLFFFTGKKSKQIERASSFFHELLILNLLTIPVVSFALVALFIVIRAIRI</sequence>
<evidence type="ECO:0000313" key="2">
    <source>
        <dbReference type="EMBL" id="MBB5887535.1"/>
    </source>
</evidence>
<organism evidence="2 3">
    <name type="scientific">Lactovum miscens</name>
    <dbReference type="NCBI Taxonomy" id="190387"/>
    <lineage>
        <taxon>Bacteria</taxon>
        <taxon>Bacillati</taxon>
        <taxon>Bacillota</taxon>
        <taxon>Bacilli</taxon>
        <taxon>Lactobacillales</taxon>
        <taxon>Streptococcaceae</taxon>
        <taxon>Lactovum</taxon>
    </lineage>
</organism>
<protein>
    <submittedName>
        <fullName evidence="2">Ribose/xylose/arabinose/galactoside ABC-type transport system permease subunit</fullName>
    </submittedName>
</protein>
<dbReference type="RefSeq" id="WP_183538808.1">
    <property type="nucleotide sequence ID" value="NZ_DASWOY010000021.1"/>
</dbReference>
<gene>
    <name evidence="2" type="ORF">HNQ37_000406</name>
</gene>
<reference evidence="2 3" key="1">
    <citation type="submission" date="2020-08" db="EMBL/GenBank/DDBJ databases">
        <title>Genomic Encyclopedia of Type Strains, Phase IV (KMG-IV): sequencing the most valuable type-strain genomes for metagenomic binning, comparative biology and taxonomic classification.</title>
        <authorList>
            <person name="Goeker M."/>
        </authorList>
    </citation>
    <scope>NUCLEOTIDE SEQUENCE [LARGE SCALE GENOMIC DNA]</scope>
    <source>
        <strain evidence="2 3">DSM 14925</strain>
    </source>
</reference>
<feature type="transmembrane region" description="Helical" evidence="1">
    <location>
        <begin position="51"/>
        <end position="75"/>
    </location>
</feature>
<keyword evidence="1" id="KW-0812">Transmembrane</keyword>
<feature type="transmembrane region" description="Helical" evidence="1">
    <location>
        <begin position="6"/>
        <end position="30"/>
    </location>
</feature>